<comment type="similarity">
    <text evidence="1">Belongs to the UPF0696 family.</text>
</comment>
<feature type="compositionally biased region" description="Gly residues" evidence="2">
    <location>
        <begin position="373"/>
        <end position="385"/>
    </location>
</feature>
<dbReference type="InterPro" id="IPR023398">
    <property type="entry name" value="TIF_eIF4e-like"/>
</dbReference>
<dbReference type="Proteomes" id="UP000002254">
    <property type="component" value="Chromosome 18"/>
</dbReference>
<dbReference type="AlphaFoldDB" id="A0A8P0PIK6"/>
<dbReference type="Gene3D" id="3.30.760.10">
    <property type="entry name" value="RNA Cap, Translation Initiation Factor Eif4e"/>
    <property type="match status" value="1"/>
</dbReference>
<evidence type="ECO:0000313" key="3">
    <source>
        <dbReference type="Ensembl" id="ENSCAFP00000069251.1"/>
    </source>
</evidence>
<feature type="compositionally biased region" description="Polar residues" evidence="2">
    <location>
        <begin position="155"/>
        <end position="166"/>
    </location>
</feature>
<feature type="compositionally biased region" description="Low complexity" evidence="2">
    <location>
        <begin position="46"/>
        <end position="61"/>
    </location>
</feature>
<feature type="region of interest" description="Disordered" evidence="2">
    <location>
        <begin position="146"/>
        <end position="171"/>
    </location>
</feature>
<feature type="compositionally biased region" description="Basic residues" evidence="2">
    <location>
        <begin position="30"/>
        <end position="45"/>
    </location>
</feature>
<feature type="compositionally biased region" description="Basic residues" evidence="2">
    <location>
        <begin position="62"/>
        <end position="82"/>
    </location>
</feature>
<sequence length="658" mass="69422">MLTETASGSPGGSARLAPRPDRPPRDAPPRPHRPRPHRPRSRHRASPASRAALRAQPGRAPARARRCVSRLRSRAARPRARPHAPDSASDVRHRCSRHRRSGACVFCAPGAAAAARWRLRCWPPPSSRPPLSPHGASLTTPWWYVRPEPGRRRAPTTQNGTTSGSPGSRCRVAGNQEWLLPPFASVPAPRAHGKAGVGARLRVCGAVGLVAVFEVRACAGCRGYRPPNYKPLKPAIWELEAPPPPPPPPDAPCLTGLPVLPCTAPAGQDAARRAGAPSPCGLPGGARRSGTGAPLPPAPKPRKANVSPAPEAPPRPGSPGGPAPGVSPSPRRPRPAARATGPAAPPRAALVYKVVVEAAGAKMAAAAAVAGAGRGGGGGGGGGGAEPRQERSRARGWAGAERGEGRRMEPGEEMEEEDSPGGREDGFTAEHLAAEAMAADMDPWLVFDARTTPATELDAWLAKYPPSQVTRYGDPGSPNSEPVGWIAAYGQGYVPNSGDVQGLQAAWEALQTSGRPITPSTLRQLAITHHVLSGKWLIHLAPGFKLDHAWAGIARAVVEGQLQVAKVSPRAREGGRQVICVYTDDFTDRLGVLEADAAIRAAGIKCLLTYKPDVYTYLGIYRANRWHLCPTLYESRFQLGGSTRGSRVLDRANNVELT</sequence>
<feature type="compositionally biased region" description="Pro residues" evidence="2">
    <location>
        <begin position="310"/>
        <end position="327"/>
    </location>
</feature>
<evidence type="ECO:0000313" key="4">
    <source>
        <dbReference type="Proteomes" id="UP000002254"/>
    </source>
</evidence>
<reference evidence="3" key="2">
    <citation type="submission" date="2025-08" db="UniProtKB">
        <authorList>
            <consortium name="Ensembl"/>
        </authorList>
    </citation>
    <scope>IDENTIFICATION</scope>
</reference>
<organism evidence="3 4">
    <name type="scientific">Canis lupus familiaris</name>
    <name type="common">Dog</name>
    <name type="synonym">Canis familiaris</name>
    <dbReference type="NCBI Taxonomy" id="9615"/>
    <lineage>
        <taxon>Eukaryota</taxon>
        <taxon>Metazoa</taxon>
        <taxon>Chordata</taxon>
        <taxon>Craniata</taxon>
        <taxon>Vertebrata</taxon>
        <taxon>Euteleostomi</taxon>
        <taxon>Mammalia</taxon>
        <taxon>Eutheria</taxon>
        <taxon>Laurasiatheria</taxon>
        <taxon>Carnivora</taxon>
        <taxon>Caniformia</taxon>
        <taxon>Canidae</taxon>
        <taxon>Canis</taxon>
    </lineage>
</organism>
<feature type="compositionally biased region" description="Basic and acidic residues" evidence="2">
    <location>
        <begin position="401"/>
        <end position="410"/>
    </location>
</feature>
<accession>A0A8P0PIK6</accession>
<dbReference type="Pfam" id="PF08939">
    <property type="entry name" value="Bles03"/>
    <property type="match status" value="1"/>
</dbReference>
<dbReference type="Ensembl" id="ENSCAFT00000104778.1">
    <property type="protein sequence ID" value="ENSCAFP00000069251.1"/>
    <property type="gene ID" value="ENSCAFG00000055245.1"/>
</dbReference>
<dbReference type="PANTHER" id="PTHR31977:SF1">
    <property type="entry name" value="UPF0696 PROTEIN C11ORF68"/>
    <property type="match status" value="1"/>
</dbReference>
<evidence type="ECO:0000256" key="2">
    <source>
        <dbReference type="SAM" id="MobiDB-lite"/>
    </source>
</evidence>
<feature type="compositionally biased region" description="Basic and acidic residues" evidence="2">
    <location>
        <begin position="18"/>
        <end position="29"/>
    </location>
</feature>
<feature type="region of interest" description="Disordered" evidence="2">
    <location>
        <begin position="268"/>
        <end position="344"/>
    </location>
</feature>
<evidence type="ECO:0000256" key="1">
    <source>
        <dbReference type="ARBA" id="ARBA00010568"/>
    </source>
</evidence>
<dbReference type="PANTHER" id="PTHR31977">
    <property type="entry name" value="UPF0696 PROTEIN C11ORF68"/>
    <property type="match status" value="1"/>
</dbReference>
<dbReference type="SUPFAM" id="SSF55418">
    <property type="entry name" value="eIF4e-like"/>
    <property type="match status" value="1"/>
</dbReference>
<feature type="region of interest" description="Disordered" evidence="2">
    <location>
        <begin position="1"/>
        <end position="93"/>
    </location>
</feature>
<feature type="region of interest" description="Disordered" evidence="2">
    <location>
        <begin position="373"/>
        <end position="424"/>
    </location>
</feature>
<dbReference type="InterPro" id="IPR015034">
    <property type="entry name" value="Bles03"/>
</dbReference>
<reference evidence="3 4" key="1">
    <citation type="journal article" date="2005" name="Nature">
        <title>Genome sequence, comparative analysis and haplotype structure of the domestic dog.</title>
        <authorList>
            <consortium name="Broad Sequencing Platform"/>
            <person name="Lindblad-Toh K."/>
            <person name="Wade C.M."/>
            <person name="Mikkelsen T.S."/>
            <person name="Karlsson E.K."/>
            <person name="Jaffe D.B."/>
            <person name="Kamal M."/>
            <person name="Clamp M."/>
            <person name="Chang J.L."/>
            <person name="Kulbokas E.J. III"/>
            <person name="Zody M.C."/>
            <person name="Mauceli E."/>
            <person name="Xie X."/>
            <person name="Breen M."/>
            <person name="Wayne R.K."/>
            <person name="Ostrander E.A."/>
            <person name="Ponting C.P."/>
            <person name="Galibert F."/>
            <person name="Smith D.R."/>
            <person name="DeJong P.J."/>
            <person name="Kirkness E."/>
            <person name="Alvarez P."/>
            <person name="Biagi T."/>
            <person name="Brockman W."/>
            <person name="Butler J."/>
            <person name="Chin C.W."/>
            <person name="Cook A."/>
            <person name="Cuff J."/>
            <person name="Daly M.J."/>
            <person name="DeCaprio D."/>
            <person name="Gnerre S."/>
            <person name="Grabherr M."/>
            <person name="Kellis M."/>
            <person name="Kleber M."/>
            <person name="Bardeleben C."/>
            <person name="Goodstadt L."/>
            <person name="Heger A."/>
            <person name="Hitte C."/>
            <person name="Kim L."/>
            <person name="Koepfli K.P."/>
            <person name="Parker H.G."/>
            <person name="Pollinger J.P."/>
            <person name="Searle S.M."/>
            <person name="Sutter N.B."/>
            <person name="Thomas R."/>
            <person name="Webber C."/>
            <person name="Baldwin J."/>
            <person name="Abebe A."/>
            <person name="Abouelleil A."/>
            <person name="Aftuck L."/>
            <person name="Ait-Zahra M."/>
            <person name="Aldredge T."/>
            <person name="Allen N."/>
            <person name="An P."/>
            <person name="Anderson S."/>
            <person name="Antoine C."/>
            <person name="Arachchi H."/>
            <person name="Aslam A."/>
            <person name="Ayotte L."/>
            <person name="Bachantsang P."/>
            <person name="Barry A."/>
            <person name="Bayul T."/>
            <person name="Benamara M."/>
            <person name="Berlin A."/>
            <person name="Bessette D."/>
            <person name="Blitshteyn B."/>
            <person name="Bloom T."/>
            <person name="Blye J."/>
            <person name="Boguslavskiy L."/>
            <person name="Bonnet C."/>
            <person name="Boukhgalter B."/>
            <person name="Brown A."/>
            <person name="Cahill P."/>
            <person name="Calixte N."/>
            <person name="Camarata J."/>
            <person name="Cheshatsang Y."/>
            <person name="Chu J."/>
            <person name="Citroen M."/>
            <person name="Collymore A."/>
            <person name="Cooke P."/>
            <person name="Dawoe T."/>
            <person name="Daza R."/>
            <person name="Decktor K."/>
            <person name="DeGray S."/>
            <person name="Dhargay N."/>
            <person name="Dooley K."/>
            <person name="Dooley K."/>
            <person name="Dorje P."/>
            <person name="Dorjee K."/>
            <person name="Dorris L."/>
            <person name="Duffey N."/>
            <person name="Dupes A."/>
            <person name="Egbiremolen O."/>
            <person name="Elong R."/>
            <person name="Falk J."/>
            <person name="Farina A."/>
            <person name="Faro S."/>
            <person name="Ferguson D."/>
            <person name="Ferreira P."/>
            <person name="Fisher S."/>
            <person name="FitzGerald M."/>
            <person name="Foley K."/>
            <person name="Foley C."/>
            <person name="Franke A."/>
            <person name="Friedrich D."/>
            <person name="Gage D."/>
            <person name="Garber M."/>
            <person name="Gearin G."/>
            <person name="Giannoukos G."/>
            <person name="Goode T."/>
            <person name="Goyette A."/>
            <person name="Graham J."/>
            <person name="Grandbois E."/>
            <person name="Gyaltsen K."/>
            <person name="Hafez N."/>
            <person name="Hagopian D."/>
            <person name="Hagos B."/>
            <person name="Hall J."/>
            <person name="Healy C."/>
            <person name="Hegarty R."/>
            <person name="Honan T."/>
            <person name="Horn A."/>
            <person name="Houde N."/>
            <person name="Hughes L."/>
            <person name="Hunnicutt L."/>
            <person name="Husby M."/>
            <person name="Jester B."/>
            <person name="Jones C."/>
            <person name="Kamat A."/>
            <person name="Kanga B."/>
            <person name="Kells C."/>
            <person name="Khazanovich D."/>
            <person name="Kieu A.C."/>
            <person name="Kisner P."/>
            <person name="Kumar M."/>
            <person name="Lance K."/>
            <person name="Landers T."/>
            <person name="Lara M."/>
            <person name="Lee W."/>
            <person name="Leger J.P."/>
            <person name="Lennon N."/>
            <person name="Leuper L."/>
            <person name="LeVine S."/>
            <person name="Liu J."/>
            <person name="Liu X."/>
            <person name="Lokyitsang Y."/>
            <person name="Lokyitsang T."/>
            <person name="Lui A."/>
            <person name="Macdonald J."/>
            <person name="Major J."/>
            <person name="Marabella R."/>
            <person name="Maru K."/>
            <person name="Matthews C."/>
            <person name="McDonough S."/>
            <person name="Mehta T."/>
            <person name="Meldrim J."/>
            <person name="Melnikov A."/>
            <person name="Meneus L."/>
            <person name="Mihalev A."/>
            <person name="Mihova T."/>
            <person name="Miller K."/>
            <person name="Mittelman R."/>
            <person name="Mlenga V."/>
            <person name="Mulrain L."/>
            <person name="Munson G."/>
            <person name="Navidi A."/>
            <person name="Naylor J."/>
            <person name="Nguyen T."/>
            <person name="Nguyen N."/>
            <person name="Nguyen C."/>
            <person name="Nguyen T."/>
            <person name="Nicol R."/>
            <person name="Norbu N."/>
            <person name="Norbu C."/>
            <person name="Novod N."/>
            <person name="Nyima T."/>
            <person name="Olandt P."/>
            <person name="O'Neill B."/>
            <person name="O'Neill K."/>
            <person name="Osman S."/>
            <person name="Oyono L."/>
            <person name="Patti C."/>
            <person name="Perrin D."/>
            <person name="Phunkhang P."/>
            <person name="Pierre F."/>
            <person name="Priest M."/>
            <person name="Rachupka A."/>
            <person name="Raghuraman S."/>
            <person name="Rameau R."/>
            <person name="Ray V."/>
            <person name="Raymond C."/>
            <person name="Rege F."/>
            <person name="Rise C."/>
            <person name="Rogers J."/>
            <person name="Rogov P."/>
            <person name="Sahalie J."/>
            <person name="Settipalli S."/>
            <person name="Sharpe T."/>
            <person name="Shea T."/>
            <person name="Sheehan M."/>
            <person name="Sherpa N."/>
            <person name="Shi J."/>
            <person name="Shih D."/>
            <person name="Sloan J."/>
            <person name="Smith C."/>
            <person name="Sparrow T."/>
            <person name="Stalker J."/>
            <person name="Stange-Thomann N."/>
            <person name="Stavropoulos S."/>
            <person name="Stone C."/>
            <person name="Stone S."/>
            <person name="Sykes S."/>
            <person name="Tchuinga P."/>
            <person name="Tenzing P."/>
            <person name="Tesfaye S."/>
            <person name="Thoulutsang D."/>
            <person name="Thoulutsang Y."/>
            <person name="Topham K."/>
            <person name="Topping I."/>
            <person name="Tsamla T."/>
            <person name="Vassiliev H."/>
            <person name="Venkataraman V."/>
            <person name="Vo A."/>
            <person name="Wangchuk T."/>
            <person name="Wangdi T."/>
            <person name="Weiand M."/>
            <person name="Wilkinson J."/>
            <person name="Wilson A."/>
            <person name="Yadav S."/>
            <person name="Yang S."/>
            <person name="Yang X."/>
            <person name="Young G."/>
            <person name="Yu Q."/>
            <person name="Zainoun J."/>
            <person name="Zembek L."/>
            <person name="Zimmer A."/>
            <person name="Lander E.S."/>
        </authorList>
    </citation>
    <scope>NUCLEOTIDE SEQUENCE [LARGE SCALE GENOMIC DNA]</scope>
    <source>
        <strain evidence="3">Boxer</strain>
    </source>
</reference>
<name>A0A8P0PIK6_CANLF</name>
<proteinExistence type="inferred from homology"/>
<protein>
    <recommendedName>
        <fullName evidence="5">Basophilic leukemia-expressed protein</fullName>
    </recommendedName>
</protein>
<evidence type="ECO:0008006" key="5">
    <source>
        <dbReference type="Google" id="ProtNLM"/>
    </source>
</evidence>